<organism evidence="4 5">
    <name type="scientific">Desulfurivibrio alkaliphilus (strain DSM 19089 / UNIQEM U267 / AHT2)</name>
    <dbReference type="NCBI Taxonomy" id="589865"/>
    <lineage>
        <taxon>Bacteria</taxon>
        <taxon>Pseudomonadati</taxon>
        <taxon>Thermodesulfobacteriota</taxon>
        <taxon>Desulfobulbia</taxon>
        <taxon>Desulfobulbales</taxon>
        <taxon>Desulfobulbaceae</taxon>
        <taxon>Desulfurivibrio</taxon>
    </lineage>
</organism>
<dbReference type="EMBL" id="CP001940">
    <property type="protein sequence ID" value="ADH87168.1"/>
    <property type="molecule type" value="Genomic_DNA"/>
</dbReference>
<dbReference type="FunCoup" id="D6Z0D5">
    <property type="interactions" value="120"/>
</dbReference>
<evidence type="ECO:0000256" key="2">
    <source>
        <dbReference type="PROSITE-ProRule" id="PRU00335"/>
    </source>
</evidence>
<protein>
    <submittedName>
        <fullName evidence="4">Transcriptional regulator, TetR family</fullName>
    </submittedName>
</protein>
<dbReference type="InterPro" id="IPR050109">
    <property type="entry name" value="HTH-type_TetR-like_transc_reg"/>
</dbReference>
<dbReference type="SUPFAM" id="SSF46689">
    <property type="entry name" value="Homeodomain-like"/>
    <property type="match status" value="1"/>
</dbReference>
<dbReference type="STRING" id="589865.DaAHT2_2504"/>
<accession>D6Z0D5</accession>
<evidence type="ECO:0000256" key="1">
    <source>
        <dbReference type="ARBA" id="ARBA00023125"/>
    </source>
</evidence>
<dbReference type="eggNOG" id="COG1309">
    <property type="taxonomic scope" value="Bacteria"/>
</dbReference>
<keyword evidence="1 2" id="KW-0238">DNA-binding</keyword>
<evidence type="ECO:0000313" key="4">
    <source>
        <dbReference type="EMBL" id="ADH87168.1"/>
    </source>
</evidence>
<feature type="domain" description="HTH tetR-type" evidence="3">
    <location>
        <begin position="12"/>
        <end position="72"/>
    </location>
</feature>
<dbReference type="PANTHER" id="PTHR30055:SF226">
    <property type="entry name" value="HTH-TYPE TRANSCRIPTIONAL REGULATOR PKSA"/>
    <property type="match status" value="1"/>
</dbReference>
<dbReference type="KEGG" id="dak:DaAHT2_2504"/>
<dbReference type="PANTHER" id="PTHR30055">
    <property type="entry name" value="HTH-TYPE TRANSCRIPTIONAL REGULATOR RUTR"/>
    <property type="match status" value="1"/>
</dbReference>
<dbReference type="PROSITE" id="PS50977">
    <property type="entry name" value="HTH_TETR_2"/>
    <property type="match status" value="1"/>
</dbReference>
<dbReference type="OrthoDB" id="5394806at2"/>
<keyword evidence="5" id="KW-1185">Reference proteome</keyword>
<gene>
    <name evidence="4" type="ordered locus">DaAHT2_2504</name>
</gene>
<dbReference type="InterPro" id="IPR009057">
    <property type="entry name" value="Homeodomain-like_sf"/>
</dbReference>
<dbReference type="Pfam" id="PF00440">
    <property type="entry name" value="TetR_N"/>
    <property type="match status" value="1"/>
</dbReference>
<evidence type="ECO:0000259" key="3">
    <source>
        <dbReference type="PROSITE" id="PS50977"/>
    </source>
</evidence>
<proteinExistence type="predicted"/>
<dbReference type="InterPro" id="IPR001647">
    <property type="entry name" value="HTH_TetR"/>
</dbReference>
<dbReference type="PRINTS" id="PR00455">
    <property type="entry name" value="HTHTETR"/>
</dbReference>
<dbReference type="Proteomes" id="UP000001508">
    <property type="component" value="Chromosome"/>
</dbReference>
<dbReference type="HOGENOM" id="CLU_069356_12_2_7"/>
<sequence length="203" mass="23357">MVKTRRSRKSGPTRKEAILEMATVFFAEKGFRETAIGDIAKMIGVADGTVFYHYKTKEDLFVAVLEKFKEQLIQESRDFLAGQEFADGLAMVKGLVGFYLGLAARMEERFLLLHRHYPYKLAEENPNCRRHLEDIYDFFAGTFEQAIRRGQEDGSIRELPAHKTALLIFTMVDGLVRIGTYRLYQPGSLYDELVDSVQRMLSR</sequence>
<dbReference type="Gene3D" id="1.10.357.10">
    <property type="entry name" value="Tetracycline Repressor, domain 2"/>
    <property type="match status" value="1"/>
</dbReference>
<dbReference type="AlphaFoldDB" id="D6Z0D5"/>
<dbReference type="InParanoid" id="D6Z0D5"/>
<feature type="DNA-binding region" description="H-T-H motif" evidence="2">
    <location>
        <begin position="35"/>
        <end position="54"/>
    </location>
</feature>
<dbReference type="SUPFAM" id="SSF48498">
    <property type="entry name" value="Tetracyclin repressor-like, C-terminal domain"/>
    <property type="match status" value="1"/>
</dbReference>
<name>D6Z0D5_DESAT</name>
<evidence type="ECO:0000313" key="5">
    <source>
        <dbReference type="Proteomes" id="UP000001508"/>
    </source>
</evidence>
<dbReference type="GO" id="GO:0003700">
    <property type="term" value="F:DNA-binding transcription factor activity"/>
    <property type="evidence" value="ECO:0007669"/>
    <property type="project" value="TreeGrafter"/>
</dbReference>
<reference evidence="5" key="1">
    <citation type="submission" date="2010-02" db="EMBL/GenBank/DDBJ databases">
        <title>Complete sequence of Desulfurivibrio alkaliphilus AHT2.</title>
        <authorList>
            <consortium name="US DOE Joint Genome Institute"/>
            <person name="Pitluck S."/>
            <person name="Chertkov O."/>
            <person name="Detter J.C."/>
            <person name="Han C."/>
            <person name="Tapia R."/>
            <person name="Larimer F."/>
            <person name="Land M."/>
            <person name="Hauser L."/>
            <person name="Kyrpides N."/>
            <person name="Mikhailova N."/>
            <person name="Sorokin D.Y."/>
            <person name="Muyzer G."/>
            <person name="Woyke T."/>
        </authorList>
    </citation>
    <scope>NUCLEOTIDE SEQUENCE [LARGE SCALE GENOMIC DNA]</scope>
    <source>
        <strain evidence="5">DSM 19089 / UNIQEM U267 / AHT2</strain>
    </source>
</reference>
<dbReference type="InterPro" id="IPR036271">
    <property type="entry name" value="Tet_transcr_reg_TetR-rel_C_sf"/>
</dbReference>
<dbReference type="GO" id="GO:0000976">
    <property type="term" value="F:transcription cis-regulatory region binding"/>
    <property type="evidence" value="ECO:0007669"/>
    <property type="project" value="TreeGrafter"/>
</dbReference>
<dbReference type="Gene3D" id="1.10.10.60">
    <property type="entry name" value="Homeodomain-like"/>
    <property type="match status" value="1"/>
</dbReference>